<dbReference type="Gene3D" id="1.10.10.1550">
    <property type="entry name" value="ROS/MUCR transcriptional regulator protein"/>
    <property type="match status" value="1"/>
</dbReference>
<sequence>MDEVTPNTPIDHIELTADIVSAYVSNNNVPPSELANLLASVHAALSGLSTGGASEQANDGVEKATPAQIKKSITPDALISFEDGKPYKALKRHLTLRGLSPEAYREKHGLPVDYPMTSASYSAQRSELARSLGLGNNRKGQTKAAAMAAELEKTVSEAATQVTPKRAGRPRKAAAAE</sequence>
<evidence type="ECO:0000313" key="4">
    <source>
        <dbReference type="Proteomes" id="UP001549145"/>
    </source>
</evidence>
<accession>A0ABV2L9S8</accession>
<organism evidence="3 4">
    <name type="scientific">Methylobacterium goesingense</name>
    <dbReference type="NCBI Taxonomy" id="243690"/>
    <lineage>
        <taxon>Bacteria</taxon>
        <taxon>Pseudomonadati</taxon>
        <taxon>Pseudomonadota</taxon>
        <taxon>Alphaproteobacteria</taxon>
        <taxon>Hyphomicrobiales</taxon>
        <taxon>Methylobacteriaceae</taxon>
        <taxon>Methylobacterium</taxon>
    </lineage>
</organism>
<dbReference type="InterPro" id="IPR008807">
    <property type="entry name" value="ROS_MUCR"/>
</dbReference>
<reference evidence="3 4" key="1">
    <citation type="submission" date="2024-06" db="EMBL/GenBank/DDBJ databases">
        <title>Genomic Encyclopedia of Type Strains, Phase IV (KMG-IV): sequencing the most valuable type-strain genomes for metagenomic binning, comparative biology and taxonomic classification.</title>
        <authorList>
            <person name="Goeker M."/>
        </authorList>
    </citation>
    <scope>NUCLEOTIDE SEQUENCE [LARGE SCALE GENOMIC DNA]</scope>
    <source>
        <strain evidence="3 4">DSM 21331</strain>
    </source>
</reference>
<protein>
    <submittedName>
        <fullName evidence="3">Transcriptional regulator</fullName>
    </submittedName>
</protein>
<dbReference type="RefSeq" id="WP_238279634.1">
    <property type="nucleotide sequence ID" value="NZ_BPQL01000062.1"/>
</dbReference>
<dbReference type="Pfam" id="PF05443">
    <property type="entry name" value="ROS_MUCR"/>
    <property type="match status" value="1"/>
</dbReference>
<comment type="similarity">
    <text evidence="1">Belongs to the ros/MucR family.</text>
</comment>
<evidence type="ECO:0000313" key="3">
    <source>
        <dbReference type="EMBL" id="MET3694599.1"/>
    </source>
</evidence>
<comment type="caution">
    <text evidence="3">The sequence shown here is derived from an EMBL/GenBank/DDBJ whole genome shotgun (WGS) entry which is preliminary data.</text>
</comment>
<dbReference type="Proteomes" id="UP001549145">
    <property type="component" value="Unassembled WGS sequence"/>
</dbReference>
<proteinExistence type="inferred from homology"/>
<dbReference type="EMBL" id="JBEPMM010000016">
    <property type="protein sequence ID" value="MET3694599.1"/>
    <property type="molecule type" value="Genomic_DNA"/>
</dbReference>
<dbReference type="InterPro" id="IPR041920">
    <property type="entry name" value="ROS/MUCR_sf"/>
</dbReference>
<feature type="compositionally biased region" description="Basic residues" evidence="2">
    <location>
        <begin position="166"/>
        <end position="177"/>
    </location>
</feature>
<gene>
    <name evidence="3" type="ORF">ABID43_004161</name>
</gene>
<keyword evidence="4" id="KW-1185">Reference proteome</keyword>
<evidence type="ECO:0000256" key="1">
    <source>
        <dbReference type="ARBA" id="ARBA00007031"/>
    </source>
</evidence>
<feature type="region of interest" description="Disordered" evidence="2">
    <location>
        <begin position="155"/>
        <end position="177"/>
    </location>
</feature>
<name>A0ABV2L9S8_9HYPH</name>
<evidence type="ECO:0000256" key="2">
    <source>
        <dbReference type="SAM" id="MobiDB-lite"/>
    </source>
</evidence>